<dbReference type="NCBIfam" id="NF042915">
    <property type="entry name" value="MAB_1171c_fam"/>
    <property type="match status" value="1"/>
</dbReference>
<dbReference type="InterPro" id="IPR046675">
    <property type="entry name" value="DUF6545"/>
</dbReference>
<keyword evidence="1" id="KW-0472">Membrane</keyword>
<keyword evidence="1" id="KW-0812">Transmembrane</keyword>
<evidence type="ECO:0000313" key="3">
    <source>
        <dbReference type="EMBL" id="AIG79822.1"/>
    </source>
</evidence>
<dbReference type="RefSeq" id="WP_038519351.1">
    <property type="nucleotide sequence ID" value="NZ_CP008953.1"/>
</dbReference>
<dbReference type="Pfam" id="PF20182">
    <property type="entry name" value="DUF6545"/>
    <property type="match status" value="1"/>
</dbReference>
<dbReference type="AlphaFoldDB" id="A0A075V049"/>
<dbReference type="KEGG" id="aja:AJAP_35075"/>
<feature type="transmembrane region" description="Helical" evidence="1">
    <location>
        <begin position="212"/>
        <end position="237"/>
    </location>
</feature>
<keyword evidence="4" id="KW-1185">Reference proteome</keyword>
<feature type="transmembrane region" description="Helical" evidence="1">
    <location>
        <begin position="37"/>
        <end position="56"/>
    </location>
</feature>
<protein>
    <submittedName>
        <fullName evidence="3">Conserved putative membrane protein</fullName>
    </submittedName>
</protein>
<reference evidence="3 4" key="1">
    <citation type="journal article" date="2014" name="J. Biotechnol.">
        <title>Complete genome sequence of the actinobacterium Amycolatopsis japonica MG417-CF17(T) (=DSM 44213T) producing (S,S)-N,N'-ethylenediaminedisuccinic acid.</title>
        <authorList>
            <person name="Stegmann E."/>
            <person name="Albersmeier A."/>
            <person name="Spohn M."/>
            <person name="Gert H."/>
            <person name="Weber T."/>
            <person name="Wohlleben W."/>
            <person name="Kalinowski J."/>
            <person name="Ruckert C."/>
        </authorList>
    </citation>
    <scope>NUCLEOTIDE SEQUENCE [LARGE SCALE GENOMIC DNA]</scope>
    <source>
        <strain evidence="4">MG417-CF17 (DSM 44213)</strain>
    </source>
</reference>
<evidence type="ECO:0000256" key="1">
    <source>
        <dbReference type="SAM" id="Phobius"/>
    </source>
</evidence>
<sequence>MTPLFSPINVVAMVLFATALAWRIYQTYRAPRLLPNWAITITIVCVAGSFLAQQKVIVGWLDDLTGKGTGRLVNNVLLAIGVCALLIVFLGSALGPRRPGRVLFELIPLSGAIALMLVAMAVTPPEVRGLALSPKLVHVPGVALFYLGAGIYLIYGLAACAWWIFRYIRTADRHLKIGLKLSAAGLICLSVGSVFRALYIVIAWAFGPSIPILLTVAVPLVLLGIVLFLAGITYPGARARFAALRRRRQHRRHHDELTPLWTALAGIYPNIVLRTTPQGAWERWRPRTVHRRYYRRVIEIRDGLVQLSPYLETDLTALAADDPHAAAEALKRAIARQTAGEETDGRAKLVLPGGASDIESDVRPLLALSAAVSRSDA</sequence>
<feature type="transmembrane region" description="Helical" evidence="1">
    <location>
        <begin position="6"/>
        <end position="25"/>
    </location>
</feature>
<name>A0A075V049_9PSEU</name>
<dbReference type="eggNOG" id="ENOG5033GQP">
    <property type="taxonomic scope" value="Bacteria"/>
</dbReference>
<dbReference type="Proteomes" id="UP000028492">
    <property type="component" value="Chromosome"/>
</dbReference>
<feature type="transmembrane region" description="Helical" evidence="1">
    <location>
        <begin position="143"/>
        <end position="165"/>
    </location>
</feature>
<evidence type="ECO:0000313" key="4">
    <source>
        <dbReference type="Proteomes" id="UP000028492"/>
    </source>
</evidence>
<organism evidence="3 4">
    <name type="scientific">Amycolatopsis japonica</name>
    <dbReference type="NCBI Taxonomy" id="208439"/>
    <lineage>
        <taxon>Bacteria</taxon>
        <taxon>Bacillati</taxon>
        <taxon>Actinomycetota</taxon>
        <taxon>Actinomycetes</taxon>
        <taxon>Pseudonocardiales</taxon>
        <taxon>Pseudonocardiaceae</taxon>
        <taxon>Amycolatopsis</taxon>
        <taxon>Amycolatopsis japonica group</taxon>
    </lineage>
</organism>
<dbReference type="InterPro" id="IPR050039">
    <property type="entry name" value="MAB_1171c-like"/>
</dbReference>
<feature type="transmembrane region" description="Helical" evidence="1">
    <location>
        <begin position="102"/>
        <end position="123"/>
    </location>
</feature>
<evidence type="ECO:0000259" key="2">
    <source>
        <dbReference type="Pfam" id="PF20182"/>
    </source>
</evidence>
<feature type="domain" description="DUF6545" evidence="2">
    <location>
        <begin position="248"/>
        <end position="372"/>
    </location>
</feature>
<feature type="transmembrane region" description="Helical" evidence="1">
    <location>
        <begin position="177"/>
        <end position="206"/>
    </location>
</feature>
<dbReference type="STRING" id="208439.AJAP_35075"/>
<gene>
    <name evidence="3" type="ORF">AJAP_35075</name>
</gene>
<feature type="transmembrane region" description="Helical" evidence="1">
    <location>
        <begin position="76"/>
        <end position="95"/>
    </location>
</feature>
<dbReference type="EMBL" id="CP008953">
    <property type="protein sequence ID" value="AIG79822.1"/>
    <property type="molecule type" value="Genomic_DNA"/>
</dbReference>
<proteinExistence type="predicted"/>
<dbReference type="HOGENOM" id="CLU_042795_0_0_11"/>
<accession>A0A075V049</accession>
<keyword evidence="1" id="KW-1133">Transmembrane helix</keyword>